<dbReference type="EMBL" id="KZ155771">
    <property type="protein sequence ID" value="OUS49647.1"/>
    <property type="molecule type" value="Genomic_DNA"/>
</dbReference>
<keyword evidence="2" id="KW-0812">Transmembrane</keyword>
<dbReference type="AlphaFoldDB" id="A0A1Y5ILV5"/>
<gene>
    <name evidence="3" type="ORF">BE221DRAFT_88185</name>
</gene>
<evidence type="ECO:0000256" key="2">
    <source>
        <dbReference type="SAM" id="Phobius"/>
    </source>
</evidence>
<feature type="transmembrane region" description="Helical" evidence="2">
    <location>
        <begin position="402"/>
        <end position="420"/>
    </location>
</feature>
<feature type="compositionally biased region" description="Basic residues" evidence="1">
    <location>
        <begin position="360"/>
        <end position="375"/>
    </location>
</feature>
<feature type="region of interest" description="Disordered" evidence="1">
    <location>
        <begin position="96"/>
        <end position="126"/>
    </location>
</feature>
<accession>A0A1Y5ILV5</accession>
<keyword evidence="2" id="KW-0472">Membrane</keyword>
<keyword evidence="2" id="KW-1133">Transmembrane helix</keyword>
<organism evidence="3">
    <name type="scientific">Ostreococcus tauri</name>
    <name type="common">Marine green alga</name>
    <dbReference type="NCBI Taxonomy" id="70448"/>
    <lineage>
        <taxon>Eukaryota</taxon>
        <taxon>Viridiplantae</taxon>
        <taxon>Chlorophyta</taxon>
        <taxon>Mamiellophyceae</taxon>
        <taxon>Mamiellales</taxon>
        <taxon>Bathycoccaceae</taxon>
        <taxon>Ostreococcus</taxon>
    </lineage>
</organism>
<reference evidence="3" key="1">
    <citation type="submission" date="2017-04" db="EMBL/GenBank/DDBJ databases">
        <title>Population genomics of picophytoplankton unveils novel chromosome hypervariability.</title>
        <authorList>
            <consortium name="DOE Joint Genome Institute"/>
            <person name="Blanc-Mathieu R."/>
            <person name="Krasovec M."/>
            <person name="Hebrard M."/>
            <person name="Yau S."/>
            <person name="Desgranges E."/>
            <person name="Martin J."/>
            <person name="Schackwitz W."/>
            <person name="Kuo A."/>
            <person name="Salin G."/>
            <person name="Donnadieu C."/>
            <person name="Desdevises Y."/>
            <person name="Sanchez-Ferandin S."/>
            <person name="Moreau H."/>
            <person name="Rivals E."/>
            <person name="Grigoriev I.V."/>
            <person name="Grimsley N."/>
            <person name="Eyre-Walker A."/>
            <person name="Piganeau G."/>
        </authorList>
    </citation>
    <scope>NUCLEOTIDE SEQUENCE [LARGE SCALE GENOMIC DNA]</scope>
    <source>
        <strain evidence="3">RCC 1115</strain>
    </source>
</reference>
<feature type="region of interest" description="Disordered" evidence="1">
    <location>
        <begin position="346"/>
        <end position="375"/>
    </location>
</feature>
<feature type="compositionally biased region" description="Polar residues" evidence="1">
    <location>
        <begin position="113"/>
        <end position="126"/>
    </location>
</feature>
<proteinExistence type="predicted"/>
<evidence type="ECO:0000313" key="3">
    <source>
        <dbReference type="EMBL" id="OUS49647.1"/>
    </source>
</evidence>
<protein>
    <submittedName>
        <fullName evidence="3">Uncharacterized protein</fullName>
    </submittedName>
</protein>
<dbReference type="Proteomes" id="UP000195557">
    <property type="component" value="Unassembled WGS sequence"/>
</dbReference>
<evidence type="ECO:0000256" key="1">
    <source>
        <dbReference type="SAM" id="MobiDB-lite"/>
    </source>
</evidence>
<sequence>MNASSCCLNHTPAWKSSETPSVVCFAPLSSPARCNWSTRATGAGARFAESSSIRLCFALSAASIAALSSLTTFFCGDASSDRLVASLESRGRFVAPPARNTSPLATPRKRTRISASGTGTGDSNVSAHITDPQYVADIARFGVQVRTTRSVVPGCTSTRSASTSNPSLVNASTSVTTTVAAIAVSFTISNSATPLDPTSTAPKRTTGATCGSLSRALLRSPRARLTFVALTPPVSLSTNAPTHTSLSDVVGTASAVQSSSSSPRAAIIDDEGKSIDAPAFTCRPRSIAPRARSTIVIGSIAVNASSASAAPACTVERVVSTRRVVKCRFARRERFFPTVVPPRVPSSLDDATTMPSEGPRRRRPSARPAKVSRNRVTRERDPLAYYGARIDRFFDNHPFIEVFLQIFSLTVVLWVVYAISVKTGVWQRTLGPKVEPWLAKHVVPWWLKRVQPFLDRVGASTRARARVAP</sequence>
<name>A0A1Y5ILV5_OSTTA</name>